<gene>
    <name evidence="2" type="ORF">CK501_08540</name>
</gene>
<evidence type="ECO:0000313" key="2">
    <source>
        <dbReference type="EMBL" id="PAU80481.1"/>
    </source>
</evidence>
<dbReference type="GO" id="GO:0005829">
    <property type="term" value="C:cytosol"/>
    <property type="evidence" value="ECO:0007669"/>
    <property type="project" value="TreeGrafter"/>
</dbReference>
<evidence type="ECO:0000313" key="3">
    <source>
        <dbReference type="Proteomes" id="UP000218896"/>
    </source>
</evidence>
<dbReference type="AlphaFoldDB" id="A0A2A2F4G2"/>
<keyword evidence="3" id="KW-1185">Reference proteome</keyword>
<reference evidence="2 3" key="1">
    <citation type="submission" date="2017-08" db="EMBL/GenBank/DDBJ databases">
        <title>Halovibrio sewagensis sp. nov., isolated from wastewater of high salinity.</title>
        <authorList>
            <person name="Dong X."/>
            <person name="Zhang G."/>
        </authorList>
    </citation>
    <scope>NUCLEOTIDE SEQUENCE [LARGE SCALE GENOMIC DNA]</scope>
    <source>
        <strain evidence="2 3">YL5-2</strain>
    </source>
</reference>
<dbReference type="InterPro" id="IPR024079">
    <property type="entry name" value="MetalloPept_cat_dom_sf"/>
</dbReference>
<organism evidence="2 3">
    <name type="scientific">Halovibrio salipaludis</name>
    <dbReference type="NCBI Taxonomy" id="2032626"/>
    <lineage>
        <taxon>Bacteria</taxon>
        <taxon>Pseudomonadati</taxon>
        <taxon>Pseudomonadota</taxon>
        <taxon>Gammaproteobacteria</taxon>
        <taxon>Oceanospirillales</taxon>
        <taxon>Halomonadaceae</taxon>
        <taxon>Halovibrio</taxon>
    </lineage>
</organism>
<comment type="caution">
    <text evidence="2">The sequence shown here is derived from an EMBL/GenBank/DDBJ whole genome shotgun (WGS) entry which is preliminary data.</text>
</comment>
<dbReference type="SUPFAM" id="SSF55486">
    <property type="entry name" value="Metalloproteases ('zincins'), catalytic domain"/>
    <property type="match status" value="1"/>
</dbReference>
<dbReference type="InterPro" id="IPR010384">
    <property type="entry name" value="MtfA_fam"/>
</dbReference>
<evidence type="ECO:0000256" key="1">
    <source>
        <dbReference type="SAM" id="Phobius"/>
    </source>
</evidence>
<dbReference type="Proteomes" id="UP000218896">
    <property type="component" value="Unassembled WGS sequence"/>
</dbReference>
<keyword evidence="1" id="KW-1133">Transmembrane helix</keyword>
<dbReference type="Gene3D" id="1.10.472.150">
    <property type="entry name" value="Glucose-regulated metallo-peptidase M90, N-terminal domain"/>
    <property type="match status" value="1"/>
</dbReference>
<dbReference type="CDD" id="cd20169">
    <property type="entry name" value="Peptidase_M90_mtfA"/>
    <property type="match status" value="1"/>
</dbReference>
<dbReference type="EMBL" id="NSKD01000003">
    <property type="protein sequence ID" value="PAU80481.1"/>
    <property type="molecule type" value="Genomic_DNA"/>
</dbReference>
<dbReference type="PANTHER" id="PTHR30164:SF2">
    <property type="entry name" value="PROTEIN MTFA"/>
    <property type="match status" value="1"/>
</dbReference>
<dbReference type="GO" id="GO:0004177">
    <property type="term" value="F:aminopeptidase activity"/>
    <property type="evidence" value="ECO:0007669"/>
    <property type="project" value="TreeGrafter"/>
</dbReference>
<dbReference type="Pfam" id="PF06167">
    <property type="entry name" value="Peptidase_M90"/>
    <property type="match status" value="1"/>
</dbReference>
<dbReference type="GO" id="GO:0008237">
    <property type="term" value="F:metallopeptidase activity"/>
    <property type="evidence" value="ECO:0007669"/>
    <property type="project" value="InterPro"/>
</dbReference>
<dbReference type="Gene3D" id="3.40.390.10">
    <property type="entry name" value="Collagenase (Catalytic Domain)"/>
    <property type="match status" value="1"/>
</dbReference>
<dbReference type="InterPro" id="IPR042252">
    <property type="entry name" value="MtfA_N"/>
</dbReference>
<keyword evidence="1" id="KW-0812">Transmembrane</keyword>
<dbReference type="PANTHER" id="PTHR30164">
    <property type="entry name" value="MTFA PEPTIDASE"/>
    <property type="match status" value="1"/>
</dbReference>
<accession>A0A2A2F4G2</accession>
<protein>
    <recommendedName>
        <fullName evidence="4">Zinc-dependent peptidase</fullName>
    </recommendedName>
</protein>
<keyword evidence="1" id="KW-0472">Membrane</keyword>
<proteinExistence type="predicted"/>
<dbReference type="OrthoDB" id="9786424at2"/>
<dbReference type="RefSeq" id="WP_095617322.1">
    <property type="nucleotide sequence ID" value="NZ_NSKD01000003.1"/>
</dbReference>
<sequence length="284" mass="32915">MLIYLLCVLVLIGALIFYLFFYRSWWRNRQLQHPFPEHWRKMLKKRVPLYSRLPAHLKRQLEQHVQLFLAEKPFYGCDGLEVDDTVRLTITGHACLLIVGRNFSDFDGVNSILVYPDRYRVRDLESDGLVVSESNEIRAGEASSLGQVVLAWTECEQGALHPHGAHNVILHEFAHQLDYLDGTADGAPTLSGEQARHWQETMTRAYEHLRDSLRHHEKPWLDPYGATEPAEFFAVLTETFFQQPRHLKAEQPEVYETLSGYFRFDPLKLTEYPAGSGNREVPPR</sequence>
<name>A0A2A2F4G2_9GAMM</name>
<feature type="transmembrane region" description="Helical" evidence="1">
    <location>
        <begin position="5"/>
        <end position="26"/>
    </location>
</feature>
<evidence type="ECO:0008006" key="4">
    <source>
        <dbReference type="Google" id="ProtNLM"/>
    </source>
</evidence>